<comment type="caution">
    <text evidence="13">The sequence shown here is derived from an EMBL/GenBank/DDBJ whole genome shotgun (WGS) entry which is preliminary data.</text>
</comment>
<evidence type="ECO:0000256" key="4">
    <source>
        <dbReference type="ARBA" id="ARBA00022553"/>
    </source>
</evidence>
<dbReference type="EMBL" id="CAJPWZ010001387">
    <property type="protein sequence ID" value="CAG2213751.1"/>
    <property type="molecule type" value="Genomic_DNA"/>
</dbReference>
<dbReference type="GO" id="GO:0003688">
    <property type="term" value="F:DNA replication origin binding"/>
    <property type="evidence" value="ECO:0007669"/>
    <property type="project" value="TreeGrafter"/>
</dbReference>
<dbReference type="PANTHER" id="PTHR12748">
    <property type="entry name" value="ORIGIN RECOGNITION COMPLEX SUBUNIT 3"/>
    <property type="match status" value="1"/>
</dbReference>
<dbReference type="InterPro" id="IPR045667">
    <property type="entry name" value="ORC3_N"/>
</dbReference>
<keyword evidence="5" id="KW-0235">DNA replication</keyword>
<keyword evidence="14" id="KW-1185">Reference proteome</keyword>
<dbReference type="Proteomes" id="UP000683360">
    <property type="component" value="Unassembled WGS sequence"/>
</dbReference>
<evidence type="ECO:0000313" key="14">
    <source>
        <dbReference type="Proteomes" id="UP000683360"/>
    </source>
</evidence>
<evidence type="ECO:0000259" key="11">
    <source>
        <dbReference type="Pfam" id="PF18137"/>
    </source>
</evidence>
<dbReference type="InterPro" id="IPR040855">
    <property type="entry name" value="ORC_WH_C"/>
</dbReference>
<evidence type="ECO:0000256" key="9">
    <source>
        <dbReference type="ARBA" id="ARBA00045241"/>
    </source>
</evidence>
<dbReference type="Pfam" id="PF07034">
    <property type="entry name" value="ORC3_N"/>
    <property type="match status" value="1"/>
</dbReference>
<comment type="subcellular location">
    <subcellularLocation>
        <location evidence="1">Nucleus</location>
    </subcellularLocation>
</comment>
<evidence type="ECO:0000256" key="6">
    <source>
        <dbReference type="ARBA" id="ARBA00023125"/>
    </source>
</evidence>
<feature type="domain" description="Origin recognition complex subunit 3 winged helix C-terminal" evidence="11">
    <location>
        <begin position="514"/>
        <end position="569"/>
    </location>
</feature>
<evidence type="ECO:0000256" key="7">
    <source>
        <dbReference type="ARBA" id="ARBA00023242"/>
    </source>
</evidence>
<dbReference type="GO" id="GO:0031261">
    <property type="term" value="C:DNA replication preinitiation complex"/>
    <property type="evidence" value="ECO:0007669"/>
    <property type="project" value="TreeGrafter"/>
</dbReference>
<dbReference type="InterPro" id="IPR045663">
    <property type="entry name" value="ORC3_ins"/>
</dbReference>
<comment type="function">
    <text evidence="9">Component of the origin recognition complex (ORC) that binds origins of replication. DNA-binding is ATP-dependent. The specific DNA sequences that define origins of replication have not been identified yet. ORC is required to assemble the pre-replication complex necessary to initiate DNA replication. Binds histone H3 and H4 trimethylation marks H3K9me3, H3K27me3 and H4K20me3.</text>
</comment>
<dbReference type="InterPro" id="IPR020795">
    <property type="entry name" value="ORC3"/>
</dbReference>
<comment type="similarity">
    <text evidence="2">Belongs to the ORC3 family.</text>
</comment>
<evidence type="ECO:0000256" key="1">
    <source>
        <dbReference type="ARBA" id="ARBA00004123"/>
    </source>
</evidence>
<evidence type="ECO:0000256" key="3">
    <source>
        <dbReference type="ARBA" id="ARBA00019085"/>
    </source>
</evidence>
<dbReference type="OrthoDB" id="10265211at2759"/>
<dbReference type="GO" id="GO:0005664">
    <property type="term" value="C:nuclear origin of replication recognition complex"/>
    <property type="evidence" value="ECO:0007669"/>
    <property type="project" value="InterPro"/>
</dbReference>
<evidence type="ECO:0000313" key="13">
    <source>
        <dbReference type="EMBL" id="CAG2213751.1"/>
    </source>
</evidence>
<dbReference type="Pfam" id="PF18137">
    <property type="entry name" value="WHD_ORC"/>
    <property type="match status" value="1"/>
</dbReference>
<reference evidence="13" key="1">
    <citation type="submission" date="2021-03" db="EMBL/GenBank/DDBJ databases">
        <authorList>
            <person name="Bekaert M."/>
        </authorList>
    </citation>
    <scope>NUCLEOTIDE SEQUENCE</scope>
</reference>
<evidence type="ECO:0000259" key="10">
    <source>
        <dbReference type="Pfam" id="PF07034"/>
    </source>
</evidence>
<proteinExistence type="inferred from homology"/>
<dbReference type="GO" id="GO:0005656">
    <property type="term" value="C:nuclear pre-replicative complex"/>
    <property type="evidence" value="ECO:0007669"/>
    <property type="project" value="TreeGrafter"/>
</dbReference>
<keyword evidence="4" id="KW-0597">Phosphoprotein</keyword>
<sequence>MFKDYIIYENAADYFKACEHPVSGASRQSTCDQTWEEIDQEIQILRADLNSKIFDDLLAFTSSCHEKFSLDYDHDHKDSFVAEIPTAALVTGVNTPDHGVMFSTLVELLHERVSPLVAILRSKDCNKVKNVLTKTLGQLLQNPDMFTDEEDDLITNTKNLPCTLSTLSAWYNNKYKSIKEEKSVSTSEHQRYPPIVIVFEDLESWVPQVLQDFITICSNYIHHLPIVFVFGIATSVAAVHRLLPNTVSSLLCMEKFQAPPSTEYLTLVINQIIMTSKFPFKLGSKFCILDHFFSFPCSRILCHHEDLPQTIKNMKHHDIESVRMTPSFMRYVESSPPKEQIALLENDDYTKLREVYSMTLGSFVCETEQYKDAIELLKMMSKDELTELMKTSVQELGQDIHNDLQDIPPDLERLLQRFDTLHEIPEEEEDTDSQEESTLHLEKTDLHNLRKKLMEAGKKSKKLSPYEKLRLEVVDYYDNLFRKYLSCPKSFPLHEVFYYDSAADVKRQLNSSPRSAVQTALATPHHYLQCKCCEMEPGIISSMMPDLCIVYKLHLECTQLINLFDWLQSSIYKSCIRVTVPGIYKTYEEEDRPCGTANVGRMLKDEQAGKVEMIIEHMNKIFPGYYAENEGIISNITNGVHHGQNH</sequence>
<gene>
    <name evidence="13" type="ORF">MEDL_27662</name>
</gene>
<evidence type="ECO:0000256" key="5">
    <source>
        <dbReference type="ARBA" id="ARBA00022705"/>
    </source>
</evidence>
<name>A0A8S3S5W7_MYTED</name>
<evidence type="ECO:0000256" key="2">
    <source>
        <dbReference type="ARBA" id="ARBA00010977"/>
    </source>
</evidence>
<feature type="domain" description="Origin recognition complex subunit 3 N-terminal" evidence="10">
    <location>
        <begin position="13"/>
        <end position="316"/>
    </location>
</feature>
<accession>A0A8S3S5W7</accession>
<comment type="subunit">
    <text evidence="8">Component of ORC, a complex composed of at least 6 subunits: ORC1, ORC2, ORC3, ORC4, ORC5 and ORC6. ORC is regulated in a cell-cycle dependent manner. It is sequentially assembled at the exit from anaphase of mitosis and disassembled as cells enter S phase.</text>
</comment>
<dbReference type="PANTHER" id="PTHR12748:SF0">
    <property type="entry name" value="ORIGIN RECOGNITION COMPLEX SUBUNIT 3"/>
    <property type="match status" value="1"/>
</dbReference>
<evidence type="ECO:0000256" key="8">
    <source>
        <dbReference type="ARBA" id="ARBA00026084"/>
    </source>
</evidence>
<feature type="domain" description="Origin recognition complex subunit 3 insertion" evidence="12">
    <location>
        <begin position="351"/>
        <end position="502"/>
    </location>
</feature>
<dbReference type="Pfam" id="PF19675">
    <property type="entry name" value="ORC3_ins"/>
    <property type="match status" value="1"/>
</dbReference>
<evidence type="ECO:0000259" key="12">
    <source>
        <dbReference type="Pfam" id="PF19675"/>
    </source>
</evidence>
<keyword evidence="7" id="KW-0539">Nucleus</keyword>
<keyword evidence="6" id="KW-0238">DNA-binding</keyword>
<organism evidence="13 14">
    <name type="scientific">Mytilus edulis</name>
    <name type="common">Blue mussel</name>
    <dbReference type="NCBI Taxonomy" id="6550"/>
    <lineage>
        <taxon>Eukaryota</taxon>
        <taxon>Metazoa</taxon>
        <taxon>Spiralia</taxon>
        <taxon>Lophotrochozoa</taxon>
        <taxon>Mollusca</taxon>
        <taxon>Bivalvia</taxon>
        <taxon>Autobranchia</taxon>
        <taxon>Pteriomorphia</taxon>
        <taxon>Mytilida</taxon>
        <taxon>Mytiloidea</taxon>
        <taxon>Mytilidae</taxon>
        <taxon>Mytilinae</taxon>
        <taxon>Mytilus</taxon>
    </lineage>
</organism>
<dbReference type="AlphaFoldDB" id="A0A8S3S5W7"/>
<protein>
    <recommendedName>
        <fullName evidence="3">Origin recognition complex subunit 3</fullName>
    </recommendedName>
</protein>
<dbReference type="CDD" id="cd20704">
    <property type="entry name" value="Orc3"/>
    <property type="match status" value="1"/>
</dbReference>
<dbReference type="GO" id="GO:0006270">
    <property type="term" value="P:DNA replication initiation"/>
    <property type="evidence" value="ECO:0007669"/>
    <property type="project" value="TreeGrafter"/>
</dbReference>